<evidence type="ECO:0000313" key="4">
    <source>
        <dbReference type="Proteomes" id="UP000257451"/>
    </source>
</evidence>
<reference evidence="3 4" key="1">
    <citation type="journal article" date="2018" name="Sci. Rep.">
        <title>Extensive genomic diversity among Mycobacterium marinum strains revealed by whole genome sequencing.</title>
        <authorList>
            <person name="Das S."/>
            <person name="Pettersson B.M."/>
            <person name="Behra P.R."/>
            <person name="Mallick A."/>
            <person name="Cheramie M."/>
            <person name="Ramesh M."/>
            <person name="Shirreff L."/>
            <person name="DuCote T."/>
            <person name="Dasgupta S."/>
            <person name="Ennis D.G."/>
            <person name="Kirsebom L.A."/>
        </authorList>
    </citation>
    <scope>NUCLEOTIDE SEQUENCE [LARGE SCALE GENOMIC DNA]</scope>
    <source>
        <strain evidence="3 4">Davis1</strain>
    </source>
</reference>
<dbReference type="GO" id="GO:0008194">
    <property type="term" value="F:UDP-glycosyltransferase activity"/>
    <property type="evidence" value="ECO:0007669"/>
    <property type="project" value="InterPro"/>
</dbReference>
<dbReference type="GO" id="GO:0033072">
    <property type="term" value="P:vancomycin biosynthetic process"/>
    <property type="evidence" value="ECO:0007669"/>
    <property type="project" value="UniProtKB-ARBA"/>
</dbReference>
<dbReference type="FunFam" id="3.40.50.2000:FF:000009">
    <property type="entry name" value="Sterol 3-beta-glucosyltransferase UGT80A2"/>
    <property type="match status" value="1"/>
</dbReference>
<dbReference type="Pfam" id="PF06722">
    <property type="entry name" value="EryCIII-like_C"/>
    <property type="match status" value="1"/>
</dbReference>
<gene>
    <name evidence="3" type="ORF">DAVIS_00480</name>
</gene>
<dbReference type="PANTHER" id="PTHR48050:SF13">
    <property type="entry name" value="STEROL 3-BETA-GLUCOSYLTRANSFERASE UGT80A2"/>
    <property type="match status" value="1"/>
</dbReference>
<dbReference type="CDD" id="cd03784">
    <property type="entry name" value="GT1_Gtf-like"/>
    <property type="match status" value="1"/>
</dbReference>
<evidence type="ECO:0000259" key="2">
    <source>
        <dbReference type="Pfam" id="PF06722"/>
    </source>
</evidence>
<dbReference type="Pfam" id="PF03033">
    <property type="entry name" value="Glyco_transf_28"/>
    <property type="match status" value="1"/>
</dbReference>
<dbReference type="InterPro" id="IPR002213">
    <property type="entry name" value="UDP_glucos_trans"/>
</dbReference>
<dbReference type="InterPro" id="IPR004276">
    <property type="entry name" value="GlycoTrans_28_N"/>
</dbReference>
<accession>A0A2Z5Y7S7</accession>
<dbReference type="RefSeq" id="WP_020731286.1">
    <property type="nucleotide sequence ID" value="NZ_CAXLAF010000014.1"/>
</dbReference>
<dbReference type="EMBL" id="PEDF01000017">
    <property type="protein sequence ID" value="RFZ46936.1"/>
    <property type="molecule type" value="Genomic_DNA"/>
</dbReference>
<dbReference type="PANTHER" id="PTHR48050">
    <property type="entry name" value="STEROL 3-BETA-GLUCOSYLTRANSFERASE"/>
    <property type="match status" value="1"/>
</dbReference>
<name>A0A2Z5Y7S7_MYCMR</name>
<sequence>MKAVVASYGSRGDVEPCAAAARELLRRGHEVWVAAPPNLVGFLESAGLTTVAYGPDSHQQMDPAANLVGDLAATAQHPITMVPKLIEHLTRVNAAKSETLTALADGADLLVAGFNEQAVAANVAEYYDIPLTGLHFFPAPALPAGMLSTLATKAADDAQRQALGLPPASESVPQRVAEQGSLEIQAYDQIVLPGPPGRWVQADGRHPFVGALTLQSPTDDDDAILAWIAEGAPPIYFGFGSTPLTSPAEQFAMISAACAQLGERALICAGPNDFGEMPHSPQVMVAPAVNHAAVFPACRAIVHHGGAGTTAAGLRAGIPMLIRWLWLDQPIWAAGIEQLGVGVGQPFSATTSESLAAGLGGILAAQHIARARTVAAQMTPPAHSIAMAADLLEHTAHVDRRS</sequence>
<dbReference type="GO" id="GO:0016758">
    <property type="term" value="F:hexosyltransferase activity"/>
    <property type="evidence" value="ECO:0007669"/>
    <property type="project" value="InterPro"/>
</dbReference>
<dbReference type="AlphaFoldDB" id="A0A2Z5Y7S7"/>
<proteinExistence type="predicted"/>
<comment type="caution">
    <text evidence="3">The sequence shown here is derived from an EMBL/GenBank/DDBJ whole genome shotgun (WGS) entry which is preliminary data.</text>
</comment>
<dbReference type="GO" id="GO:0005975">
    <property type="term" value="P:carbohydrate metabolic process"/>
    <property type="evidence" value="ECO:0007669"/>
    <property type="project" value="InterPro"/>
</dbReference>
<evidence type="ECO:0000259" key="1">
    <source>
        <dbReference type="Pfam" id="PF03033"/>
    </source>
</evidence>
<dbReference type="Proteomes" id="UP000257451">
    <property type="component" value="Unassembled WGS sequence"/>
</dbReference>
<dbReference type="InterPro" id="IPR050426">
    <property type="entry name" value="Glycosyltransferase_28"/>
</dbReference>
<feature type="domain" description="Glycosyltransferase family 28 N-terminal" evidence="1">
    <location>
        <begin position="4"/>
        <end position="56"/>
    </location>
</feature>
<organism evidence="3 4">
    <name type="scientific">Mycobacterium marinum</name>
    <dbReference type="NCBI Taxonomy" id="1781"/>
    <lineage>
        <taxon>Bacteria</taxon>
        <taxon>Bacillati</taxon>
        <taxon>Actinomycetota</taxon>
        <taxon>Actinomycetes</taxon>
        <taxon>Mycobacteriales</taxon>
        <taxon>Mycobacteriaceae</taxon>
        <taxon>Mycobacterium</taxon>
        <taxon>Mycobacterium ulcerans group</taxon>
    </lineage>
</organism>
<dbReference type="SUPFAM" id="SSF53756">
    <property type="entry name" value="UDP-Glycosyltransferase/glycogen phosphorylase"/>
    <property type="match status" value="1"/>
</dbReference>
<protein>
    <submittedName>
        <fullName evidence="3">Uncharacterized protein</fullName>
    </submittedName>
</protein>
<dbReference type="InterPro" id="IPR010610">
    <property type="entry name" value="EryCIII-like_C"/>
</dbReference>
<feature type="domain" description="Erythromycin biosynthesis protein CIII-like C-terminal" evidence="2">
    <location>
        <begin position="282"/>
        <end position="378"/>
    </location>
</feature>
<dbReference type="Gene3D" id="3.40.50.2000">
    <property type="entry name" value="Glycogen Phosphorylase B"/>
    <property type="match status" value="2"/>
</dbReference>
<evidence type="ECO:0000313" key="3">
    <source>
        <dbReference type="EMBL" id="RFZ46936.1"/>
    </source>
</evidence>